<gene>
    <name evidence="10" type="ORF">DFR46_1617</name>
</gene>
<feature type="binding site" evidence="7">
    <location>
        <position position="80"/>
    </location>
    <ligand>
        <name>FAD</name>
        <dbReference type="ChEBI" id="CHEBI:57692"/>
    </ligand>
</feature>
<organism evidence="10 11">
    <name type="scientific">Parasphingopyxis lamellibrachiae</name>
    <dbReference type="NCBI Taxonomy" id="680125"/>
    <lineage>
        <taxon>Bacteria</taxon>
        <taxon>Pseudomonadati</taxon>
        <taxon>Pseudomonadota</taxon>
        <taxon>Alphaproteobacteria</taxon>
        <taxon>Sphingomonadales</taxon>
        <taxon>Sphingomonadaceae</taxon>
        <taxon>Parasphingopyxis</taxon>
    </lineage>
</organism>
<evidence type="ECO:0000256" key="6">
    <source>
        <dbReference type="ARBA" id="ARBA00023002"/>
    </source>
</evidence>
<feature type="domain" description="FAD/NAD(P)-binding" evidence="9">
    <location>
        <begin position="41"/>
        <end position="202"/>
    </location>
</feature>
<sequence length="474" mass="51252">MSRSANAVCNQQGGCSFSLPRPPSALASRQTMGGRDALMRHIAIIGSGPAGYYSAEAAQKLFGDDVCVDMIDRLPVPYGLIRFGVAPDHQSIKNVARRYEKVALNENVRFVGNLTVGEQVSIEELQAHYDAVILATGAPNDRALEIPGADLPGVFGSAGFVGWYNGHPDFAEIDPPLDGTHVVVIGNGNVALDVARVLSKTPDEFAGSDIVLHAYEQLETAKTQHISLLGRRGPHQIAMTPKELGELGRLERAVPRVDRADLPEEGADALLEPGMRKSVTFLREFAAIPESFRADKSIEIDFDFFASPVRIEGDGKVEHIVVERTELDADLRSHGTGETYTIPASMVVTCIGYRTPPIEGVPFEHGRGRFANDEGRIMPGLYCVGWARRGPTGTIGTNRPDGYSVVDLIAADIGDGGGKAGRAGLDALLAERDVDVVTFRDWKKIEEAEAERAREGSPREKFVAIQQMIAARDD</sequence>
<dbReference type="InterPro" id="IPR036188">
    <property type="entry name" value="FAD/NAD-bd_sf"/>
</dbReference>
<dbReference type="PANTHER" id="PTHR48467">
    <property type="entry name" value="GLUTAMATE SYNTHASE 1 [NADH], CHLOROPLASTIC-LIKE"/>
    <property type="match status" value="1"/>
</dbReference>
<feature type="binding site" evidence="8">
    <location>
        <begin position="231"/>
        <end position="232"/>
    </location>
    <ligand>
        <name>NADP(+)</name>
        <dbReference type="ChEBI" id="CHEBI:58349"/>
    </ligand>
</feature>
<dbReference type="AlphaFoldDB" id="A0A3D9FGD8"/>
<evidence type="ECO:0000256" key="8">
    <source>
        <dbReference type="PIRSR" id="PIRSR000362-2"/>
    </source>
</evidence>
<feature type="binding site" evidence="7">
    <location>
        <position position="116"/>
    </location>
    <ligand>
        <name>FAD</name>
        <dbReference type="ChEBI" id="CHEBI:57692"/>
    </ligand>
</feature>
<comment type="similarity">
    <text evidence="2">Belongs to the ferredoxin--NADP reductase type 1 family.</text>
</comment>
<feature type="binding site" evidence="8">
    <location>
        <begin position="187"/>
        <end position="190"/>
    </location>
    <ligand>
        <name>NADP(+)</name>
        <dbReference type="ChEBI" id="CHEBI:58349"/>
    </ligand>
</feature>
<evidence type="ECO:0000256" key="2">
    <source>
        <dbReference type="ARBA" id="ARBA00008312"/>
    </source>
</evidence>
<comment type="caution">
    <text evidence="10">The sequence shown here is derived from an EMBL/GenBank/DDBJ whole genome shotgun (WGS) entry which is preliminary data.</text>
</comment>
<reference evidence="10 11" key="1">
    <citation type="submission" date="2018-07" db="EMBL/GenBank/DDBJ databases">
        <title>Genomic Encyclopedia of Type Strains, Phase IV (KMG-IV): sequencing the most valuable type-strain genomes for metagenomic binning, comparative biology and taxonomic classification.</title>
        <authorList>
            <person name="Goeker M."/>
        </authorList>
    </citation>
    <scope>NUCLEOTIDE SEQUENCE [LARGE SCALE GENOMIC DNA]</scope>
    <source>
        <strain evidence="10 11">DSM 26725</strain>
    </source>
</reference>
<evidence type="ECO:0000313" key="11">
    <source>
        <dbReference type="Proteomes" id="UP000256310"/>
    </source>
</evidence>
<comment type="cofactor">
    <cofactor evidence="1 7">
        <name>FAD</name>
        <dbReference type="ChEBI" id="CHEBI:57692"/>
    </cofactor>
</comment>
<dbReference type="GO" id="GO:0016491">
    <property type="term" value="F:oxidoreductase activity"/>
    <property type="evidence" value="ECO:0007669"/>
    <property type="project" value="UniProtKB-KW"/>
</dbReference>
<feature type="binding site" evidence="7">
    <location>
        <position position="386"/>
    </location>
    <ligand>
        <name>FAD</name>
        <dbReference type="ChEBI" id="CHEBI:57692"/>
    </ligand>
</feature>
<keyword evidence="3" id="KW-0285">Flavoprotein</keyword>
<evidence type="ECO:0000313" key="10">
    <source>
        <dbReference type="EMBL" id="RED16592.1"/>
    </source>
</evidence>
<dbReference type="Pfam" id="PF07992">
    <property type="entry name" value="Pyr_redox_2"/>
    <property type="match status" value="1"/>
</dbReference>
<name>A0A3D9FGD8_9SPHN</name>
<evidence type="ECO:0000256" key="4">
    <source>
        <dbReference type="ARBA" id="ARBA00022827"/>
    </source>
</evidence>
<dbReference type="InterPro" id="IPR021163">
    <property type="entry name" value="Ferredox_Rdtase_adrenod"/>
</dbReference>
<proteinExistence type="inferred from homology"/>
<evidence type="ECO:0000259" key="9">
    <source>
        <dbReference type="Pfam" id="PF07992"/>
    </source>
</evidence>
<feature type="binding site" evidence="7">
    <location>
        <position position="50"/>
    </location>
    <ligand>
        <name>FAD</name>
        <dbReference type="ChEBI" id="CHEBI:57692"/>
    </ligand>
</feature>
<feature type="binding site" evidence="7">
    <location>
        <begin position="393"/>
        <end position="395"/>
    </location>
    <ligand>
        <name>FAD</name>
        <dbReference type="ChEBI" id="CHEBI:57692"/>
    </ligand>
</feature>
<feature type="binding site" evidence="8">
    <location>
        <position position="393"/>
    </location>
    <ligand>
        <name>NADP(+)</name>
        <dbReference type="ChEBI" id="CHEBI:58349"/>
    </ligand>
</feature>
<keyword evidence="6" id="KW-0560">Oxidoreductase</keyword>
<dbReference type="InterPro" id="IPR055275">
    <property type="entry name" value="Ferredox_Rdtase"/>
</dbReference>
<dbReference type="PIRSF" id="PIRSF000362">
    <property type="entry name" value="FNR"/>
    <property type="match status" value="1"/>
</dbReference>
<dbReference type="PANTHER" id="PTHR48467:SF1">
    <property type="entry name" value="GLUTAMATE SYNTHASE 1 [NADH], CHLOROPLASTIC-LIKE"/>
    <property type="match status" value="1"/>
</dbReference>
<evidence type="ECO:0000256" key="3">
    <source>
        <dbReference type="ARBA" id="ARBA00022630"/>
    </source>
</evidence>
<dbReference type="EMBL" id="QRDP01000004">
    <property type="protein sequence ID" value="RED16592.1"/>
    <property type="molecule type" value="Genomic_DNA"/>
</dbReference>
<keyword evidence="11" id="KW-1185">Reference proteome</keyword>
<protein>
    <submittedName>
        <fullName evidence="10">Ferredoxin--NADP+ reductase</fullName>
    </submittedName>
</protein>
<dbReference type="InterPro" id="IPR023753">
    <property type="entry name" value="FAD/NAD-binding_dom"/>
</dbReference>
<keyword evidence="4 7" id="KW-0274">FAD</keyword>
<accession>A0A3D9FGD8</accession>
<dbReference type="Gene3D" id="3.50.50.60">
    <property type="entry name" value="FAD/NAD(P)-binding domain"/>
    <property type="match status" value="1"/>
</dbReference>
<evidence type="ECO:0000256" key="5">
    <source>
        <dbReference type="ARBA" id="ARBA00022857"/>
    </source>
</evidence>
<evidence type="ECO:0000256" key="7">
    <source>
        <dbReference type="PIRSR" id="PIRSR000362-1"/>
    </source>
</evidence>
<evidence type="ECO:0000256" key="1">
    <source>
        <dbReference type="ARBA" id="ARBA00001974"/>
    </source>
</evidence>
<dbReference type="Gene3D" id="3.40.50.720">
    <property type="entry name" value="NAD(P)-binding Rossmann-like Domain"/>
    <property type="match status" value="1"/>
</dbReference>
<dbReference type="PRINTS" id="PR00419">
    <property type="entry name" value="ADXRDTASE"/>
</dbReference>
<feature type="binding site" evidence="8">
    <location>
        <position position="243"/>
    </location>
    <ligand>
        <name>NADP(+)</name>
        <dbReference type="ChEBI" id="CHEBI:58349"/>
    </ligand>
</feature>
<dbReference type="SUPFAM" id="SSF51971">
    <property type="entry name" value="Nucleotide-binding domain"/>
    <property type="match status" value="1"/>
</dbReference>
<dbReference type="Proteomes" id="UP000256310">
    <property type="component" value="Unassembled WGS sequence"/>
</dbReference>
<keyword evidence="5 8" id="KW-0521">NADP</keyword>